<evidence type="ECO:0000313" key="6">
    <source>
        <dbReference type="Proteomes" id="UP001165190"/>
    </source>
</evidence>
<dbReference type="EMBL" id="BSYR01000004">
    <property type="protein sequence ID" value="GMI66718.1"/>
    <property type="molecule type" value="Genomic_DNA"/>
</dbReference>
<evidence type="ECO:0000256" key="1">
    <source>
        <dbReference type="ARBA" id="ARBA00004141"/>
    </source>
</evidence>
<feature type="transmembrane region" description="Helical" evidence="3">
    <location>
        <begin position="107"/>
        <end position="129"/>
    </location>
</feature>
<evidence type="ECO:0000256" key="2">
    <source>
        <dbReference type="SAM" id="MobiDB-lite"/>
    </source>
</evidence>
<dbReference type="PANTHER" id="PTHR33222">
    <property type="match status" value="1"/>
</dbReference>
<comment type="caution">
    <text evidence="5">The sequence shown here is derived from an EMBL/GenBank/DDBJ whole genome shotgun (WGS) entry which is preliminary data.</text>
</comment>
<keyword evidence="3" id="KW-0472">Membrane</keyword>
<accession>A0A9W7GWX7</accession>
<feature type="domain" description="Cyanobacterial aminoacyl-tRNA synthetase CAAD" evidence="4">
    <location>
        <begin position="94"/>
        <end position="178"/>
    </location>
</feature>
<name>A0A9W7GWX7_HIBTR</name>
<dbReference type="InterPro" id="IPR025564">
    <property type="entry name" value="CAAD_dom"/>
</dbReference>
<organism evidence="5 6">
    <name type="scientific">Hibiscus trionum</name>
    <name type="common">Flower of an hour</name>
    <dbReference type="NCBI Taxonomy" id="183268"/>
    <lineage>
        <taxon>Eukaryota</taxon>
        <taxon>Viridiplantae</taxon>
        <taxon>Streptophyta</taxon>
        <taxon>Embryophyta</taxon>
        <taxon>Tracheophyta</taxon>
        <taxon>Spermatophyta</taxon>
        <taxon>Magnoliopsida</taxon>
        <taxon>eudicotyledons</taxon>
        <taxon>Gunneridae</taxon>
        <taxon>Pentapetalae</taxon>
        <taxon>rosids</taxon>
        <taxon>malvids</taxon>
        <taxon>Malvales</taxon>
        <taxon>Malvaceae</taxon>
        <taxon>Malvoideae</taxon>
        <taxon>Hibiscus</taxon>
    </lineage>
</organism>
<dbReference type="OrthoDB" id="2014299at2759"/>
<evidence type="ECO:0000259" key="4">
    <source>
        <dbReference type="Pfam" id="PF14159"/>
    </source>
</evidence>
<dbReference type="AlphaFoldDB" id="A0A9W7GWX7"/>
<feature type="region of interest" description="Disordered" evidence="2">
    <location>
        <begin position="22"/>
        <end position="47"/>
    </location>
</feature>
<dbReference type="Pfam" id="PF14159">
    <property type="entry name" value="CAAD"/>
    <property type="match status" value="1"/>
</dbReference>
<protein>
    <recommendedName>
        <fullName evidence="4">Cyanobacterial aminoacyl-tRNA synthetase CAAD domain-containing protein</fullName>
    </recommendedName>
</protein>
<keyword evidence="3" id="KW-1133">Transmembrane helix</keyword>
<reference evidence="5" key="1">
    <citation type="submission" date="2023-05" db="EMBL/GenBank/DDBJ databases">
        <title>Genome and transcriptome analyses reveal genes involved in the formation of fine ridges on petal epidermal cells in Hibiscus trionum.</title>
        <authorList>
            <person name="Koshimizu S."/>
            <person name="Masuda S."/>
            <person name="Ishii T."/>
            <person name="Shirasu K."/>
            <person name="Hoshino A."/>
            <person name="Arita M."/>
        </authorList>
    </citation>
    <scope>NUCLEOTIDE SEQUENCE</scope>
    <source>
        <strain evidence="5">Hamamatsu line</strain>
    </source>
</reference>
<gene>
    <name evidence="5" type="ORF">HRI_000341100</name>
</gene>
<sequence length="180" mass="19144">MASASSNALSIPSSSTLVDAKVPRQTTAASPPCVSLPTLPPPPVQSQNRAWKSTAYCRKIARNVMAMATGEALATREAPVELAVAPTELPEFVKTLQETWDKVEDKYAVSTLAVSGLVAVVGSAGLVSAIDRLPLIPGLLEAVGIGYSGYFAYKHLLFKPDRDAMLKKVKETYKEILGIS</sequence>
<evidence type="ECO:0000256" key="3">
    <source>
        <dbReference type="SAM" id="Phobius"/>
    </source>
</evidence>
<dbReference type="GO" id="GO:0009535">
    <property type="term" value="C:chloroplast thylakoid membrane"/>
    <property type="evidence" value="ECO:0007669"/>
    <property type="project" value="TreeGrafter"/>
</dbReference>
<keyword evidence="3" id="KW-0812">Transmembrane</keyword>
<proteinExistence type="predicted"/>
<evidence type="ECO:0000313" key="5">
    <source>
        <dbReference type="EMBL" id="GMI66718.1"/>
    </source>
</evidence>
<feature type="transmembrane region" description="Helical" evidence="3">
    <location>
        <begin position="135"/>
        <end position="153"/>
    </location>
</feature>
<comment type="subcellular location">
    <subcellularLocation>
        <location evidence="1">Membrane</location>
        <topology evidence="1">Multi-pass membrane protein</topology>
    </subcellularLocation>
</comment>
<keyword evidence="6" id="KW-1185">Reference proteome</keyword>
<dbReference type="PANTHER" id="PTHR33222:SF9">
    <property type="entry name" value="PROTEIN CURVATURE THYLAKOID 1B, CHLOROPLASTIC"/>
    <property type="match status" value="1"/>
</dbReference>
<dbReference type="Proteomes" id="UP001165190">
    <property type="component" value="Unassembled WGS sequence"/>
</dbReference>
<dbReference type="InterPro" id="IPR033344">
    <property type="entry name" value="CURT1"/>
</dbReference>